<gene>
    <name evidence="1" type="ORF">OSB1V03_LOCUS12958</name>
</gene>
<dbReference type="AlphaFoldDB" id="A0A7R9L278"/>
<dbReference type="Proteomes" id="UP000759131">
    <property type="component" value="Unassembled WGS sequence"/>
</dbReference>
<dbReference type="InterPro" id="IPR036465">
    <property type="entry name" value="vWFA_dom_sf"/>
</dbReference>
<evidence type="ECO:0000313" key="1">
    <source>
        <dbReference type="EMBL" id="CAD7632555.1"/>
    </source>
</evidence>
<dbReference type="GO" id="GO:0032991">
    <property type="term" value="C:protein-containing complex"/>
    <property type="evidence" value="ECO:0007669"/>
    <property type="project" value="UniProtKB-ARBA"/>
</dbReference>
<dbReference type="EMBL" id="OC865741">
    <property type="protein sequence ID" value="CAD7632555.1"/>
    <property type="molecule type" value="Genomic_DNA"/>
</dbReference>
<evidence type="ECO:0008006" key="3">
    <source>
        <dbReference type="Google" id="ProtNLM"/>
    </source>
</evidence>
<accession>A0A7R9L278</accession>
<dbReference type="OrthoDB" id="6495157at2759"/>
<proteinExistence type="predicted"/>
<dbReference type="SUPFAM" id="SSF53300">
    <property type="entry name" value="vWA-like"/>
    <property type="match status" value="1"/>
</dbReference>
<keyword evidence="2" id="KW-1185">Reference proteome</keyword>
<evidence type="ECO:0000313" key="2">
    <source>
        <dbReference type="Proteomes" id="UP000759131"/>
    </source>
</evidence>
<protein>
    <recommendedName>
        <fullName evidence="3">VWFA domain-containing protein</fullName>
    </recommendedName>
</protein>
<organism evidence="1">
    <name type="scientific">Medioppia subpectinata</name>
    <dbReference type="NCBI Taxonomy" id="1979941"/>
    <lineage>
        <taxon>Eukaryota</taxon>
        <taxon>Metazoa</taxon>
        <taxon>Ecdysozoa</taxon>
        <taxon>Arthropoda</taxon>
        <taxon>Chelicerata</taxon>
        <taxon>Arachnida</taxon>
        <taxon>Acari</taxon>
        <taxon>Acariformes</taxon>
        <taxon>Sarcoptiformes</taxon>
        <taxon>Oribatida</taxon>
        <taxon>Brachypylina</taxon>
        <taxon>Oppioidea</taxon>
        <taxon>Oppiidae</taxon>
        <taxon>Medioppia</taxon>
    </lineage>
</organism>
<dbReference type="EMBL" id="CAJPIZ010011166">
    <property type="protein sequence ID" value="CAG2112985.1"/>
    <property type="molecule type" value="Genomic_DNA"/>
</dbReference>
<reference evidence="1" key="1">
    <citation type="submission" date="2020-11" db="EMBL/GenBank/DDBJ databases">
        <authorList>
            <person name="Tran Van P."/>
        </authorList>
    </citation>
    <scope>NUCLEOTIDE SEQUENCE</scope>
</reference>
<name>A0A7R9L278_9ACAR</name>
<dbReference type="Gene3D" id="3.40.50.410">
    <property type="entry name" value="von Willebrand factor, type A domain"/>
    <property type="match status" value="1"/>
</dbReference>
<sequence length="158" mass="17641">MPKTLIIVILDESGSMGTKKSVELDNVPELTAHNYLPGGMTALYDAIAEGVRLADRDKTNDERVICVIMTDGEENSSRETTKEQVRHIISGYEAKGDWTFVYIGENPERWSRDAGMSATNAINYDHINTRNNYTNATSAVSQFRKSLSKQSTNLFSKD</sequence>